<comment type="caution">
    <text evidence="1">The sequence shown here is derived from an EMBL/GenBank/DDBJ whole genome shotgun (WGS) entry which is preliminary data.</text>
</comment>
<dbReference type="AlphaFoldDB" id="A0A9D9HA19"/>
<reference evidence="1" key="2">
    <citation type="journal article" date="2021" name="PeerJ">
        <title>Extensive microbial diversity within the chicken gut microbiome revealed by metagenomics and culture.</title>
        <authorList>
            <person name="Gilroy R."/>
            <person name="Ravi A."/>
            <person name="Getino M."/>
            <person name="Pursley I."/>
            <person name="Horton D.L."/>
            <person name="Alikhan N.F."/>
            <person name="Baker D."/>
            <person name="Gharbi K."/>
            <person name="Hall N."/>
            <person name="Watson M."/>
            <person name="Adriaenssens E.M."/>
            <person name="Foster-Nyarko E."/>
            <person name="Jarju S."/>
            <person name="Secka A."/>
            <person name="Antonio M."/>
            <person name="Oren A."/>
            <person name="Chaudhuri R.R."/>
            <person name="La Ragione R."/>
            <person name="Hildebrand F."/>
            <person name="Pallen M.J."/>
        </authorList>
    </citation>
    <scope>NUCLEOTIDE SEQUENCE</scope>
    <source>
        <strain evidence="1">11167</strain>
    </source>
</reference>
<evidence type="ECO:0000313" key="2">
    <source>
        <dbReference type="Proteomes" id="UP000823633"/>
    </source>
</evidence>
<proteinExistence type="predicted"/>
<dbReference type="Proteomes" id="UP000823633">
    <property type="component" value="Unassembled WGS sequence"/>
</dbReference>
<sequence>MERIKTIVGSGVRKINLVAPMVRLSAPLRQEILKSPFKGLSLSEGTLMRSGEGWCDIVAFSRRDEELVTSYVLLNSIVYQCSIPGALARDIYQDLRSRPLQAVSCKGLMRRHGLKSFYVARDIVRHFVTCGLFIGIPSADRPLRLLPYYCEERDDDVCVIRHLLSLGYSITIEGEVLRARLGSQNLIVGRDIDSINAAGQATARILVSASSPVLNFSGIRSWRPEDFLEAKRLL</sequence>
<accession>A0A9D9HA19</accession>
<gene>
    <name evidence="1" type="ORF">IAC42_08960</name>
</gene>
<evidence type="ECO:0000313" key="1">
    <source>
        <dbReference type="EMBL" id="MBO8443866.1"/>
    </source>
</evidence>
<protein>
    <submittedName>
        <fullName evidence="1">Uncharacterized protein</fullName>
    </submittedName>
</protein>
<dbReference type="EMBL" id="JADIMU010000061">
    <property type="protein sequence ID" value="MBO8443866.1"/>
    <property type="molecule type" value="Genomic_DNA"/>
</dbReference>
<name>A0A9D9HA19_9SPIR</name>
<reference evidence="1" key="1">
    <citation type="submission" date="2020-10" db="EMBL/GenBank/DDBJ databases">
        <authorList>
            <person name="Gilroy R."/>
        </authorList>
    </citation>
    <scope>NUCLEOTIDE SEQUENCE</scope>
    <source>
        <strain evidence="1">11167</strain>
    </source>
</reference>
<organism evidence="1 2">
    <name type="scientific">Candidatus Aphodenecus pullistercoris</name>
    <dbReference type="NCBI Taxonomy" id="2840669"/>
    <lineage>
        <taxon>Bacteria</taxon>
        <taxon>Pseudomonadati</taxon>
        <taxon>Spirochaetota</taxon>
        <taxon>Spirochaetia</taxon>
        <taxon>Spirochaetales</taxon>
        <taxon>Candidatus Aphodenecus</taxon>
    </lineage>
</organism>